<dbReference type="STRING" id="1330534.L323_04120"/>
<comment type="caution">
    <text evidence="3">The sequence shown here is derived from an EMBL/GenBank/DDBJ whole genome shotgun (WGS) entry which is preliminary data.</text>
</comment>
<protein>
    <submittedName>
        <fullName evidence="3">Uncharacterized protein</fullName>
    </submittedName>
</protein>
<keyword evidence="1" id="KW-0175">Coiled coil</keyword>
<dbReference type="AlphaFoldDB" id="U4R4Y1"/>
<feature type="transmembrane region" description="Helical" evidence="2">
    <location>
        <begin position="7"/>
        <end position="24"/>
    </location>
</feature>
<proteinExistence type="predicted"/>
<dbReference type="OrthoDB" id="1739932at2"/>
<dbReference type="Proteomes" id="UP000016860">
    <property type="component" value="Unassembled WGS sequence"/>
</dbReference>
<feature type="coiled-coil region" evidence="1">
    <location>
        <begin position="55"/>
        <end position="94"/>
    </location>
</feature>
<organism evidence="3 4">
    <name type="scientific">Ruminiclostridium papyrosolvens C7</name>
    <dbReference type="NCBI Taxonomy" id="1330534"/>
    <lineage>
        <taxon>Bacteria</taxon>
        <taxon>Bacillati</taxon>
        <taxon>Bacillota</taxon>
        <taxon>Clostridia</taxon>
        <taxon>Eubacteriales</taxon>
        <taxon>Oscillospiraceae</taxon>
        <taxon>Ruminiclostridium</taxon>
    </lineage>
</organism>
<keyword evidence="2" id="KW-1133">Transmembrane helix</keyword>
<gene>
    <name evidence="3" type="ORF">L323_04120</name>
</gene>
<evidence type="ECO:0000256" key="1">
    <source>
        <dbReference type="SAM" id="Coils"/>
    </source>
</evidence>
<keyword evidence="2" id="KW-0812">Transmembrane</keyword>
<name>U4R4Y1_9FIRM</name>
<reference evidence="3 4" key="1">
    <citation type="journal article" date="2013" name="Genome Announc.">
        <title>Draft Genome Sequence of the Cellulolytic Bacterium Clostridium papyrosolvens C7 (ATCC 700395).</title>
        <authorList>
            <person name="Zepeda V."/>
            <person name="Dassa B."/>
            <person name="Borovok I."/>
            <person name="Lamed R."/>
            <person name="Bayer E.A."/>
            <person name="Cate J.H."/>
        </authorList>
    </citation>
    <scope>NUCLEOTIDE SEQUENCE [LARGE SCALE GENOMIC DNA]</scope>
    <source>
        <strain evidence="3 4">C7</strain>
    </source>
</reference>
<dbReference type="EMBL" id="ATAY01000020">
    <property type="protein sequence ID" value="EPR13100.1"/>
    <property type="molecule type" value="Genomic_DNA"/>
</dbReference>
<dbReference type="PATRIC" id="fig|1330534.3.peg.825"/>
<feature type="transmembrane region" description="Helical" evidence="2">
    <location>
        <begin position="36"/>
        <end position="59"/>
    </location>
</feature>
<evidence type="ECO:0000313" key="4">
    <source>
        <dbReference type="Proteomes" id="UP000016860"/>
    </source>
</evidence>
<dbReference type="RefSeq" id="WP_020814430.1">
    <property type="nucleotide sequence ID" value="NZ_ATAY01000020.1"/>
</dbReference>
<keyword evidence="2" id="KW-0472">Membrane</keyword>
<evidence type="ECO:0000313" key="3">
    <source>
        <dbReference type="EMBL" id="EPR13100.1"/>
    </source>
</evidence>
<evidence type="ECO:0000256" key="2">
    <source>
        <dbReference type="SAM" id="Phobius"/>
    </source>
</evidence>
<accession>U4R4Y1</accession>
<sequence>METIMKIPFLFALFAAIITGLIGISNNKSMNQTCMYMIIAMLIFYFIGTILKTTITGIVEEQNKLKEQAEKEKKERENQEILRIEKENAEKLAKEQHLGNILDLVADSNLDDGFTPLDLSQAVRTRMKE</sequence>